<dbReference type="AlphaFoldDB" id="A0A0F9PW89"/>
<name>A0A0F9PW89_9ZZZZ</name>
<protein>
    <submittedName>
        <fullName evidence="2">Uncharacterized protein</fullName>
    </submittedName>
</protein>
<feature type="compositionally biased region" description="Basic residues" evidence="1">
    <location>
        <begin position="1"/>
        <end position="14"/>
    </location>
</feature>
<sequence>MSHTKTGRQGKGHKAGSTISKTLTKGPNKGKSVTFKVASGGKVYPVRRGGKKVT</sequence>
<gene>
    <name evidence="2" type="ORF">LCGC14_1167670</name>
</gene>
<comment type="caution">
    <text evidence="2">The sequence shown here is derived from an EMBL/GenBank/DDBJ whole genome shotgun (WGS) entry which is preliminary data.</text>
</comment>
<evidence type="ECO:0000256" key="1">
    <source>
        <dbReference type="SAM" id="MobiDB-lite"/>
    </source>
</evidence>
<evidence type="ECO:0000313" key="2">
    <source>
        <dbReference type="EMBL" id="KKM97472.1"/>
    </source>
</evidence>
<reference evidence="2" key="1">
    <citation type="journal article" date="2015" name="Nature">
        <title>Complex archaea that bridge the gap between prokaryotes and eukaryotes.</title>
        <authorList>
            <person name="Spang A."/>
            <person name="Saw J.H."/>
            <person name="Jorgensen S.L."/>
            <person name="Zaremba-Niedzwiedzka K."/>
            <person name="Martijn J."/>
            <person name="Lind A.E."/>
            <person name="van Eijk R."/>
            <person name="Schleper C."/>
            <person name="Guy L."/>
            <person name="Ettema T.J."/>
        </authorList>
    </citation>
    <scope>NUCLEOTIDE SEQUENCE</scope>
</reference>
<accession>A0A0F9PW89</accession>
<proteinExistence type="predicted"/>
<organism evidence="2">
    <name type="scientific">marine sediment metagenome</name>
    <dbReference type="NCBI Taxonomy" id="412755"/>
    <lineage>
        <taxon>unclassified sequences</taxon>
        <taxon>metagenomes</taxon>
        <taxon>ecological metagenomes</taxon>
    </lineage>
</organism>
<dbReference type="EMBL" id="LAZR01005744">
    <property type="protein sequence ID" value="KKM97472.1"/>
    <property type="molecule type" value="Genomic_DNA"/>
</dbReference>
<feature type="region of interest" description="Disordered" evidence="1">
    <location>
        <begin position="1"/>
        <end position="34"/>
    </location>
</feature>